<dbReference type="RefSeq" id="XP_031878899.1">
    <property type="nucleotide sequence ID" value="XM_032024410.1"/>
</dbReference>
<dbReference type="SUPFAM" id="SSF57701">
    <property type="entry name" value="Zn2/Cys6 DNA-binding domain"/>
    <property type="match status" value="1"/>
</dbReference>
<name>A0A7J6J4G5_COLFN</name>
<evidence type="ECO:0000313" key="6">
    <source>
        <dbReference type="Proteomes" id="UP000011096"/>
    </source>
</evidence>
<dbReference type="Gene3D" id="4.10.240.10">
    <property type="entry name" value="Zn(2)-C6 fungal-type DNA-binding domain"/>
    <property type="match status" value="1"/>
</dbReference>
<dbReference type="OrthoDB" id="3509362at2759"/>
<dbReference type="EMBL" id="ANPB02000004">
    <property type="protein sequence ID" value="KAF4484605.1"/>
    <property type="molecule type" value="Genomic_DNA"/>
</dbReference>
<dbReference type="InterPro" id="IPR001138">
    <property type="entry name" value="Zn2Cys6_DnaBD"/>
</dbReference>
<evidence type="ECO:0000256" key="1">
    <source>
        <dbReference type="ARBA" id="ARBA00004123"/>
    </source>
</evidence>
<dbReference type="SMART" id="SM00066">
    <property type="entry name" value="GAL4"/>
    <property type="match status" value="1"/>
</dbReference>
<evidence type="ECO:0000313" key="5">
    <source>
        <dbReference type="EMBL" id="KAF4484605.1"/>
    </source>
</evidence>
<dbReference type="GO" id="GO:0045944">
    <property type="term" value="P:positive regulation of transcription by RNA polymerase II"/>
    <property type="evidence" value="ECO:0007669"/>
    <property type="project" value="TreeGrafter"/>
</dbReference>
<keyword evidence="2" id="KW-0539">Nucleus</keyword>
<dbReference type="PANTHER" id="PTHR37534">
    <property type="entry name" value="TRANSCRIPTIONAL ACTIVATOR PROTEIN UGA3"/>
    <property type="match status" value="1"/>
</dbReference>
<dbReference type="Pfam" id="PF00172">
    <property type="entry name" value="Zn_clus"/>
    <property type="match status" value="1"/>
</dbReference>
<comment type="caution">
    <text evidence="5">The sequence shown here is derived from an EMBL/GenBank/DDBJ whole genome shotgun (WGS) entry which is preliminary data.</text>
</comment>
<gene>
    <name evidence="5" type="ORF">CGGC5_v007130</name>
</gene>
<dbReference type="GO" id="GO:0000981">
    <property type="term" value="F:DNA-binding transcription factor activity, RNA polymerase II-specific"/>
    <property type="evidence" value="ECO:0007669"/>
    <property type="project" value="InterPro"/>
</dbReference>
<evidence type="ECO:0000256" key="3">
    <source>
        <dbReference type="SAM" id="MobiDB-lite"/>
    </source>
</evidence>
<dbReference type="PANTHER" id="PTHR37534:SF15">
    <property type="entry name" value="ZN(II)2CYS6 TRANSCRIPTION FACTOR (EUROFUNG)"/>
    <property type="match status" value="1"/>
</dbReference>
<dbReference type="AlphaFoldDB" id="A0A7J6J4G5"/>
<organism evidence="5 6">
    <name type="scientific">Colletotrichum fructicola (strain Nara gc5)</name>
    <name type="common">Anthracnose fungus</name>
    <name type="synonym">Colletotrichum gloeosporioides (strain Nara gc5)</name>
    <dbReference type="NCBI Taxonomy" id="1213859"/>
    <lineage>
        <taxon>Eukaryota</taxon>
        <taxon>Fungi</taxon>
        <taxon>Dikarya</taxon>
        <taxon>Ascomycota</taxon>
        <taxon>Pezizomycotina</taxon>
        <taxon>Sordariomycetes</taxon>
        <taxon>Hypocreomycetidae</taxon>
        <taxon>Glomerellales</taxon>
        <taxon>Glomerellaceae</taxon>
        <taxon>Colletotrichum</taxon>
        <taxon>Colletotrichum gloeosporioides species complex</taxon>
    </lineage>
</organism>
<sequence length="469" mass="52059">MPQHTRSRTGCLTCRDDGYKCDEAKPNCGRCVRLGKVCKGYGLRVRWKATDVSTVPSKVTKRRSPKAKGSTAPQKGAFKPTSPEQTGMVIPGFAWPSSTAPSTETSLIQNPSYIPSDISSTNRFLLHHWNSSLASVVSMASGRQNPFLIHLTPMMLRSSALLFSISSMAAGHLAVLRKDESLRTVASRHMLMAVSSLRESIQTENPELSLATIMMLQISDRLFNTDSQIDHLAGAKAVIMHSGGPSNWTSSSAQFLLSLCFYHDVMSSISRTAKPLLSMTNVAPLEGLHSLEELTSLLSIVGTISKMQGQSGEAHQRRGFNIRKNLLSMDSSTDGDQDIENTIQAYRHAAIVYLYRVWDDGTEPPKPFHAEQCIHHLLKVPITSSFCSAHAWPLWTAGCESVDPQNRQLVLGRIKEMYESRRLPSLARVQQDMEEVWVAKDAQRMQFGTENVDCCKMILDNRHREADLV</sequence>
<keyword evidence="6" id="KW-1185">Reference proteome</keyword>
<dbReference type="CDD" id="cd00067">
    <property type="entry name" value="GAL4"/>
    <property type="match status" value="1"/>
</dbReference>
<dbReference type="InParanoid" id="A0A7J6J4G5"/>
<comment type="subcellular location">
    <subcellularLocation>
        <location evidence="1">Nucleus</location>
    </subcellularLocation>
</comment>
<dbReference type="GeneID" id="43608579"/>
<reference evidence="5 6" key="2">
    <citation type="submission" date="2020-04" db="EMBL/GenBank/DDBJ databases">
        <title>Genome sequencing and assembly of multiple isolates from the Colletotrichum gloeosporioides species complex.</title>
        <authorList>
            <person name="Gan P."/>
            <person name="Shirasu K."/>
        </authorList>
    </citation>
    <scope>NUCLEOTIDE SEQUENCE [LARGE SCALE GENOMIC DNA]</scope>
    <source>
        <strain evidence="5 6">Nara gc5</strain>
    </source>
</reference>
<dbReference type="GO" id="GO:0005634">
    <property type="term" value="C:nucleus"/>
    <property type="evidence" value="ECO:0007669"/>
    <property type="project" value="UniProtKB-SubCell"/>
</dbReference>
<proteinExistence type="predicted"/>
<feature type="domain" description="Zn(2)-C6 fungal-type" evidence="4">
    <location>
        <begin position="10"/>
        <end position="38"/>
    </location>
</feature>
<dbReference type="GO" id="GO:0000976">
    <property type="term" value="F:transcription cis-regulatory region binding"/>
    <property type="evidence" value="ECO:0007669"/>
    <property type="project" value="TreeGrafter"/>
</dbReference>
<evidence type="ECO:0000256" key="2">
    <source>
        <dbReference type="ARBA" id="ARBA00023242"/>
    </source>
</evidence>
<protein>
    <submittedName>
        <fullName evidence="5">Putative transcriptional regulatory protein</fullName>
    </submittedName>
</protein>
<reference evidence="5 6" key="1">
    <citation type="submission" date="2012-08" db="EMBL/GenBank/DDBJ databases">
        <authorList>
            <person name="Gan P.H.P."/>
            <person name="Ikeda K."/>
            <person name="Irieda H."/>
            <person name="Narusaka M."/>
            <person name="O'Connell R.J."/>
            <person name="Narusaka Y."/>
            <person name="Takano Y."/>
            <person name="Kubo Y."/>
            <person name="Shirasu K."/>
        </authorList>
    </citation>
    <scope>NUCLEOTIDE SEQUENCE [LARGE SCALE GENOMIC DNA]</scope>
    <source>
        <strain evidence="5 6">Nara gc5</strain>
    </source>
</reference>
<dbReference type="Pfam" id="PF11951">
    <property type="entry name" value="Fungal_trans_2"/>
    <property type="match status" value="2"/>
</dbReference>
<accession>A0A7J6J4G5</accession>
<evidence type="ECO:0000259" key="4">
    <source>
        <dbReference type="PROSITE" id="PS50048"/>
    </source>
</evidence>
<dbReference type="InterPro" id="IPR036864">
    <property type="entry name" value="Zn2-C6_fun-type_DNA-bd_sf"/>
</dbReference>
<dbReference type="GO" id="GO:0008270">
    <property type="term" value="F:zinc ion binding"/>
    <property type="evidence" value="ECO:0007669"/>
    <property type="project" value="InterPro"/>
</dbReference>
<dbReference type="PROSITE" id="PS50048">
    <property type="entry name" value="ZN2_CY6_FUNGAL_2"/>
    <property type="match status" value="1"/>
</dbReference>
<dbReference type="Proteomes" id="UP000011096">
    <property type="component" value="Unassembled WGS sequence"/>
</dbReference>
<feature type="region of interest" description="Disordered" evidence="3">
    <location>
        <begin position="54"/>
        <end position="84"/>
    </location>
</feature>
<dbReference type="InterPro" id="IPR021858">
    <property type="entry name" value="Fun_TF"/>
</dbReference>